<dbReference type="Proteomes" id="UP001412239">
    <property type="component" value="Unassembled WGS sequence"/>
</dbReference>
<gene>
    <name evidence="1" type="ORF">GSTUAT00000566001</name>
</gene>
<dbReference type="Gene3D" id="2.60.120.620">
    <property type="entry name" value="q2cbj1_9rhob like domain"/>
    <property type="match status" value="1"/>
</dbReference>
<reference evidence="1" key="1">
    <citation type="submission" date="2015-10" db="EMBL/GenBank/DDBJ databases">
        <authorList>
            <person name="Regsiter A."/>
            <person name="william w."/>
        </authorList>
    </citation>
    <scope>NUCLEOTIDE SEQUENCE</scope>
    <source>
        <strain evidence="1">Montdore</strain>
    </source>
</reference>
<keyword evidence="2" id="KW-1185">Reference proteome</keyword>
<evidence type="ECO:0000313" key="2">
    <source>
        <dbReference type="Proteomes" id="UP001412239"/>
    </source>
</evidence>
<organism evidence="1 2">
    <name type="scientific">Tuber aestivum</name>
    <name type="common">summer truffle</name>
    <dbReference type="NCBI Taxonomy" id="59557"/>
    <lineage>
        <taxon>Eukaryota</taxon>
        <taxon>Fungi</taxon>
        <taxon>Dikarya</taxon>
        <taxon>Ascomycota</taxon>
        <taxon>Pezizomycotina</taxon>
        <taxon>Pezizomycetes</taxon>
        <taxon>Pezizales</taxon>
        <taxon>Tuberaceae</taxon>
        <taxon>Tuber</taxon>
    </lineage>
</organism>
<dbReference type="EMBL" id="LN890948">
    <property type="protein sequence ID" value="CUS15309.1"/>
    <property type="molecule type" value="Genomic_DNA"/>
</dbReference>
<proteinExistence type="predicted"/>
<sequence>MTGKKGGGIVVARSRCPVVNRLNEMLRFLKYGEGQHFGPRCDAAYSGNGEGVRQKSFLTMDLYLTDIVSLRLSGGSTRFWSPDRAKLMNIGAKRGRVLIFQ</sequence>
<evidence type="ECO:0000313" key="1">
    <source>
        <dbReference type="EMBL" id="CUS15309.1"/>
    </source>
</evidence>
<accession>A0A292Q6D4</accession>
<dbReference type="AlphaFoldDB" id="A0A292Q6D4"/>
<name>A0A292Q6D4_9PEZI</name>
<protein>
    <submittedName>
        <fullName evidence="1">Uncharacterized protein</fullName>
    </submittedName>
</protein>